<gene>
    <name evidence="1" type="ORF">F2Q68_00046272</name>
</gene>
<dbReference type="Proteomes" id="UP000712281">
    <property type="component" value="Unassembled WGS sequence"/>
</dbReference>
<protein>
    <submittedName>
        <fullName evidence="1">Uncharacterized protein</fullName>
    </submittedName>
</protein>
<organism evidence="1 2">
    <name type="scientific">Brassica cretica</name>
    <name type="common">Mustard</name>
    <dbReference type="NCBI Taxonomy" id="69181"/>
    <lineage>
        <taxon>Eukaryota</taxon>
        <taxon>Viridiplantae</taxon>
        <taxon>Streptophyta</taxon>
        <taxon>Embryophyta</taxon>
        <taxon>Tracheophyta</taxon>
        <taxon>Spermatophyta</taxon>
        <taxon>Magnoliopsida</taxon>
        <taxon>eudicotyledons</taxon>
        <taxon>Gunneridae</taxon>
        <taxon>Pentapetalae</taxon>
        <taxon>rosids</taxon>
        <taxon>malvids</taxon>
        <taxon>Brassicales</taxon>
        <taxon>Brassicaceae</taxon>
        <taxon>Brassiceae</taxon>
        <taxon>Brassica</taxon>
    </lineage>
</organism>
<comment type="caution">
    <text evidence="1">The sequence shown here is derived from an EMBL/GenBank/DDBJ whole genome shotgun (WGS) entry which is preliminary data.</text>
</comment>
<proteinExistence type="predicted"/>
<evidence type="ECO:0000313" key="1">
    <source>
        <dbReference type="EMBL" id="KAF2608218.1"/>
    </source>
</evidence>
<reference evidence="1" key="1">
    <citation type="submission" date="2019-12" db="EMBL/GenBank/DDBJ databases">
        <title>Genome sequencing and annotation of Brassica cretica.</title>
        <authorList>
            <person name="Studholme D.J."/>
            <person name="Sarris P.F."/>
        </authorList>
    </citation>
    <scope>NUCLEOTIDE SEQUENCE</scope>
    <source>
        <strain evidence="1">PFS-001/15</strain>
        <tissue evidence="1">Leaf</tissue>
    </source>
</reference>
<dbReference type="EMBL" id="QGKW02000276">
    <property type="protein sequence ID" value="KAF2608218.1"/>
    <property type="molecule type" value="Genomic_DNA"/>
</dbReference>
<accession>A0A8S9LRL8</accession>
<dbReference type="AlphaFoldDB" id="A0A8S9LRL8"/>
<name>A0A8S9LRL8_BRACR</name>
<evidence type="ECO:0000313" key="2">
    <source>
        <dbReference type="Proteomes" id="UP000712281"/>
    </source>
</evidence>
<sequence>MGFRALARPLGGEARDVIHRMPSSAILLNSCHVNGNTEIGEWAAENLLETKPENPGYYMLIANRQLLVLGASLLKLGLSRKMLLGGLD</sequence>